<comment type="caution">
    <text evidence="1">Lacks conserved residue(s) required for the propagation of feature annotation.</text>
</comment>
<dbReference type="AlphaFoldDB" id="A7HYG1"/>
<comment type="similarity">
    <text evidence="1">Belongs to the LptD family.</text>
</comment>
<dbReference type="GO" id="GO:1990351">
    <property type="term" value="C:transporter complex"/>
    <property type="evidence" value="ECO:0007669"/>
    <property type="project" value="TreeGrafter"/>
</dbReference>
<reference evidence="3 4" key="1">
    <citation type="journal article" date="2011" name="Stand. Genomic Sci.">
        <title>Complete genome sequence of Parvibaculum lavamentivorans type strain (DS-1(T)).</title>
        <authorList>
            <person name="Schleheck D."/>
            <person name="Weiss M."/>
            <person name="Pitluck S."/>
            <person name="Bruce D."/>
            <person name="Land M.L."/>
            <person name="Han S."/>
            <person name="Saunders E."/>
            <person name="Tapia R."/>
            <person name="Detter C."/>
            <person name="Brettin T."/>
            <person name="Han J."/>
            <person name="Woyke T."/>
            <person name="Goodwin L."/>
            <person name="Pennacchio L."/>
            <person name="Nolan M."/>
            <person name="Cook A.M."/>
            <person name="Kjelleberg S."/>
            <person name="Thomas T."/>
        </authorList>
    </citation>
    <scope>NUCLEOTIDE SEQUENCE [LARGE SCALE GENOMIC DNA]</scope>
    <source>
        <strain evidence="4">DS-1 / DSM 13023 / NCIMB 13966</strain>
    </source>
</reference>
<dbReference type="HAMAP" id="MF_01411">
    <property type="entry name" value="LPS_assembly_LptD"/>
    <property type="match status" value="1"/>
</dbReference>
<feature type="domain" description="LptD C-terminal" evidence="2">
    <location>
        <begin position="306"/>
        <end position="649"/>
    </location>
</feature>
<organism evidence="3 4">
    <name type="scientific">Parvibaculum lavamentivorans (strain DS-1 / DSM 13023 / NCIMB 13966)</name>
    <dbReference type="NCBI Taxonomy" id="402881"/>
    <lineage>
        <taxon>Bacteria</taxon>
        <taxon>Pseudomonadati</taxon>
        <taxon>Pseudomonadota</taxon>
        <taxon>Alphaproteobacteria</taxon>
        <taxon>Hyphomicrobiales</taxon>
        <taxon>Parvibaculaceae</taxon>
        <taxon>Parvibaculum</taxon>
    </lineage>
</organism>
<gene>
    <name evidence="1" type="primary">lptD</name>
    <name evidence="3" type="ordered locus">Plav_3340</name>
</gene>
<dbReference type="KEGG" id="pla:Plav_3340"/>
<keyword evidence="1" id="KW-0472">Membrane</keyword>
<comment type="subunit">
    <text evidence="1">Component of the lipopolysaccharide transport and assembly complex.</text>
</comment>
<dbReference type="PANTHER" id="PTHR30189:SF1">
    <property type="entry name" value="LPS-ASSEMBLY PROTEIN LPTD"/>
    <property type="match status" value="1"/>
</dbReference>
<keyword evidence="4" id="KW-1185">Reference proteome</keyword>
<accession>A7HYG1</accession>
<dbReference type="Gene3D" id="2.60.450.10">
    <property type="entry name" value="Lipopolysaccharide (LPS) transport protein A like domain"/>
    <property type="match status" value="1"/>
</dbReference>
<dbReference type="STRING" id="402881.Plav_3340"/>
<dbReference type="InterPro" id="IPR050218">
    <property type="entry name" value="LptD"/>
</dbReference>
<dbReference type="PANTHER" id="PTHR30189">
    <property type="entry name" value="LPS-ASSEMBLY PROTEIN"/>
    <property type="match status" value="1"/>
</dbReference>
<dbReference type="Proteomes" id="UP000006377">
    <property type="component" value="Chromosome"/>
</dbReference>
<evidence type="ECO:0000313" key="4">
    <source>
        <dbReference type="Proteomes" id="UP000006377"/>
    </source>
</evidence>
<dbReference type="EMBL" id="CP000774">
    <property type="protein sequence ID" value="ABS64944.1"/>
    <property type="molecule type" value="Genomic_DNA"/>
</dbReference>
<dbReference type="GO" id="GO:0015920">
    <property type="term" value="P:lipopolysaccharide transport"/>
    <property type="evidence" value="ECO:0007669"/>
    <property type="project" value="InterPro"/>
</dbReference>
<dbReference type="GO" id="GO:0009279">
    <property type="term" value="C:cell outer membrane"/>
    <property type="evidence" value="ECO:0007669"/>
    <property type="project" value="UniProtKB-SubCell"/>
</dbReference>
<evidence type="ECO:0000256" key="1">
    <source>
        <dbReference type="HAMAP-Rule" id="MF_01411"/>
    </source>
</evidence>
<comment type="function">
    <text evidence="1">Involved in the assembly of lipopolysaccharide (LPS) at the surface of the outer membrane.</text>
</comment>
<dbReference type="InterPro" id="IPR020889">
    <property type="entry name" value="LipoPS_assembly_LptD"/>
</dbReference>
<keyword evidence="1" id="KW-0998">Cell outer membrane</keyword>
<keyword evidence="1" id="KW-0732">Signal</keyword>
<evidence type="ECO:0000259" key="2">
    <source>
        <dbReference type="Pfam" id="PF04453"/>
    </source>
</evidence>
<comment type="subcellular location">
    <subcellularLocation>
        <location evidence="1">Cell outer membrane</location>
    </subcellularLocation>
</comment>
<protein>
    <recommendedName>
        <fullName evidence="1">LPS-assembly protein LptD</fullName>
    </recommendedName>
</protein>
<sequence>MHLSEGLWMGLGKGRGILWPIAVLIAVTLAGGPARAQEPAPARQQAFPESGEVLMQADQLSYDRDARVVTASGHVELAYGERVLLADRVTYNETTGVVTADGNVSLLDPQGDVAFADHLVLRNEMRDGVIQTLRVLLSDNSRLAGHDVVRSGGNMTTLHRGVYSPCDICEKKGQTTPIWQIKAFRVIHNKEKQRIIYEDAFMEFFGVPVFYVPYFSQPDPTVKRQSGFLTPSFGSSSDLGQQVEIPYYWAIAPDKDATISPRFTSKEGTVYQGEYRQRFESGQFEMFGTATWPRNQQVGTPAENDFRGSLFGQGDFTLDENWRWGFRSELASDDTYLRRYDLSSATDLISNVNTTYIDGRNSFTADAYYFRGLLAADDTATTPWVAPLMQYEYSYPDQVAGGRIGFSANAMVLQRREGAKSRRVSSSVRWDRRETSASGFVYRLFGSLRGDVYSVEDVPNPAFPAATFDSSTITRALPTIGTEWSYPLVRSESGLRQVLEPIAQLIYSPNVGNTEEIPNEDSLSFEFDDTNLFSEDRFVGFDRWETGARANLGVRYSVYTQGGGQANVLFGQSFRVNNNDSVAASTGLQDDTSDYVGRVMVAPSDDFLLVYRFRLDDENYKIRRNELNFLGRFGPLTGDIGYAYFAPDQSLTFQAREEAYIGSVLRLDRYWRVFGQTRRDIENDRTVANRLGVGYGDECLDVSLGLYQSFYRDRDIEPENSVILQITFKTLGSAQVSGSAGSN</sequence>
<dbReference type="eggNOG" id="COG1452">
    <property type="taxonomic scope" value="Bacteria"/>
</dbReference>
<name>A7HYG1_PARL1</name>
<dbReference type="HOGENOM" id="CLU_009039_3_0_5"/>
<dbReference type="GO" id="GO:0043165">
    <property type="term" value="P:Gram-negative-bacterium-type cell outer membrane assembly"/>
    <property type="evidence" value="ECO:0007669"/>
    <property type="project" value="UniProtKB-UniRule"/>
</dbReference>
<dbReference type="InterPro" id="IPR007543">
    <property type="entry name" value="LptD_C"/>
</dbReference>
<proteinExistence type="inferred from homology"/>
<evidence type="ECO:0000313" key="3">
    <source>
        <dbReference type="EMBL" id="ABS64944.1"/>
    </source>
</evidence>
<dbReference type="Pfam" id="PF04453">
    <property type="entry name" value="LptD"/>
    <property type="match status" value="1"/>
</dbReference>